<dbReference type="InterPro" id="IPR014710">
    <property type="entry name" value="RmlC-like_jellyroll"/>
</dbReference>
<dbReference type="InterPro" id="IPR011051">
    <property type="entry name" value="RmlC_Cupin_sf"/>
</dbReference>
<keyword evidence="2" id="KW-1185">Reference proteome</keyword>
<protein>
    <submittedName>
        <fullName evidence="1">Uncharacterized protein</fullName>
    </submittedName>
</protein>
<gene>
    <name evidence="1" type="ORF">BDV96DRAFT_577283</name>
</gene>
<accession>A0A6A5Z6E4</accession>
<reference evidence="1" key="1">
    <citation type="journal article" date="2020" name="Stud. Mycol.">
        <title>101 Dothideomycetes genomes: a test case for predicting lifestyles and emergence of pathogens.</title>
        <authorList>
            <person name="Haridas S."/>
            <person name="Albert R."/>
            <person name="Binder M."/>
            <person name="Bloem J."/>
            <person name="Labutti K."/>
            <person name="Salamov A."/>
            <person name="Andreopoulos B."/>
            <person name="Baker S."/>
            <person name="Barry K."/>
            <person name="Bills G."/>
            <person name="Bluhm B."/>
            <person name="Cannon C."/>
            <person name="Castanera R."/>
            <person name="Culley D."/>
            <person name="Daum C."/>
            <person name="Ezra D."/>
            <person name="Gonzalez J."/>
            <person name="Henrissat B."/>
            <person name="Kuo A."/>
            <person name="Liang C."/>
            <person name="Lipzen A."/>
            <person name="Lutzoni F."/>
            <person name="Magnuson J."/>
            <person name="Mondo S."/>
            <person name="Nolan M."/>
            <person name="Ohm R."/>
            <person name="Pangilinan J."/>
            <person name="Park H.-J."/>
            <person name="Ramirez L."/>
            <person name="Alfaro M."/>
            <person name="Sun H."/>
            <person name="Tritt A."/>
            <person name="Yoshinaga Y."/>
            <person name="Zwiers L.-H."/>
            <person name="Turgeon B."/>
            <person name="Goodwin S."/>
            <person name="Spatafora J."/>
            <person name="Crous P."/>
            <person name="Grigoriev I."/>
        </authorList>
    </citation>
    <scope>NUCLEOTIDE SEQUENCE</scope>
    <source>
        <strain evidence="1">CBS 627.86</strain>
    </source>
</reference>
<dbReference type="Proteomes" id="UP000799770">
    <property type="component" value="Unassembled WGS sequence"/>
</dbReference>
<dbReference type="EMBL" id="ML977326">
    <property type="protein sequence ID" value="KAF2113911.1"/>
    <property type="molecule type" value="Genomic_DNA"/>
</dbReference>
<sequence length="233" mass="26971">MASLPLIRMGPIDPKRPVVVFDGAISSQMIEHPFREFAAEITFQLQHPQLKKLASEKPPMHFHPHQKEWIQVLEGALGVDVGAESYILTSTDGEFCVRAWEHHRLYPISNTASNVTRFILSGSRTDEKYRLDTLFFSNWYGYQEECYQNEKKYDMVQVLSMFDAGGSYLSLPGWVPFGRTLSMMIGIALGRWIGSVMGYQPFYRKWSFDWERSCDKMETSIFQSRFAIRDKAD</sequence>
<evidence type="ECO:0000313" key="1">
    <source>
        <dbReference type="EMBL" id="KAF2113911.1"/>
    </source>
</evidence>
<dbReference type="SUPFAM" id="SSF51182">
    <property type="entry name" value="RmlC-like cupins"/>
    <property type="match status" value="1"/>
</dbReference>
<organism evidence="1 2">
    <name type="scientific">Lophiotrema nucula</name>
    <dbReference type="NCBI Taxonomy" id="690887"/>
    <lineage>
        <taxon>Eukaryota</taxon>
        <taxon>Fungi</taxon>
        <taxon>Dikarya</taxon>
        <taxon>Ascomycota</taxon>
        <taxon>Pezizomycotina</taxon>
        <taxon>Dothideomycetes</taxon>
        <taxon>Pleosporomycetidae</taxon>
        <taxon>Pleosporales</taxon>
        <taxon>Lophiotremataceae</taxon>
        <taxon>Lophiotrema</taxon>
    </lineage>
</organism>
<proteinExistence type="predicted"/>
<evidence type="ECO:0000313" key="2">
    <source>
        <dbReference type="Proteomes" id="UP000799770"/>
    </source>
</evidence>
<dbReference type="OrthoDB" id="9976870at2759"/>
<dbReference type="Gene3D" id="2.60.120.10">
    <property type="entry name" value="Jelly Rolls"/>
    <property type="match status" value="1"/>
</dbReference>
<dbReference type="AlphaFoldDB" id="A0A6A5Z6E4"/>
<dbReference type="CDD" id="cd02208">
    <property type="entry name" value="cupin_RmlC-like"/>
    <property type="match status" value="1"/>
</dbReference>
<name>A0A6A5Z6E4_9PLEO</name>